<proteinExistence type="predicted"/>
<protein>
    <submittedName>
        <fullName evidence="2">Uncharacterized protein</fullName>
    </submittedName>
</protein>
<dbReference type="Gene3D" id="3.40.50.150">
    <property type="entry name" value="Vaccinia Virus protein VP39"/>
    <property type="match status" value="1"/>
</dbReference>
<name>A0A4P9WJD7_9FUNG</name>
<accession>A0A4P9WJD7</accession>
<gene>
    <name evidence="2" type="ORF">BDK51DRAFT_29465</name>
</gene>
<dbReference type="CDD" id="cd02440">
    <property type="entry name" value="AdoMet_MTases"/>
    <property type="match status" value="1"/>
</dbReference>
<feature type="chain" id="PRO_5020505328" evidence="1">
    <location>
        <begin position="20"/>
        <end position="291"/>
    </location>
</feature>
<dbReference type="EMBL" id="KZ994400">
    <property type="protein sequence ID" value="RKO93039.1"/>
    <property type="molecule type" value="Genomic_DNA"/>
</dbReference>
<dbReference type="PANTHER" id="PTHR45277:SF1">
    <property type="entry name" value="EXPRESSED PROTEIN"/>
    <property type="match status" value="1"/>
</dbReference>
<organism evidence="2 3">
    <name type="scientific">Blyttiomyces helicus</name>
    <dbReference type="NCBI Taxonomy" id="388810"/>
    <lineage>
        <taxon>Eukaryota</taxon>
        <taxon>Fungi</taxon>
        <taxon>Fungi incertae sedis</taxon>
        <taxon>Chytridiomycota</taxon>
        <taxon>Chytridiomycota incertae sedis</taxon>
        <taxon>Chytridiomycetes</taxon>
        <taxon>Chytridiomycetes incertae sedis</taxon>
        <taxon>Blyttiomyces</taxon>
    </lineage>
</organism>
<evidence type="ECO:0000313" key="2">
    <source>
        <dbReference type="EMBL" id="RKO93039.1"/>
    </source>
</evidence>
<keyword evidence="3" id="KW-1185">Reference proteome</keyword>
<dbReference type="InterPro" id="IPR029063">
    <property type="entry name" value="SAM-dependent_MTases_sf"/>
</dbReference>
<dbReference type="PANTHER" id="PTHR45277">
    <property type="entry name" value="EXPRESSED PROTEIN"/>
    <property type="match status" value="1"/>
</dbReference>
<keyword evidence="1" id="KW-0732">Signal</keyword>
<dbReference type="Proteomes" id="UP000269721">
    <property type="component" value="Unassembled WGS sequence"/>
</dbReference>
<evidence type="ECO:0000313" key="3">
    <source>
        <dbReference type="Proteomes" id="UP000269721"/>
    </source>
</evidence>
<sequence>MFTIFALLFLLTFWRITHLVPTSDLLGILIFTSPCPLMNRVFLQSFALLGAVQLINILSLVHGSLQAKKDAALKLVTTLRENGLAQARTVLDIGCGRGTFGIAIARELQEIDAAIKEEAVPGRNLRSRRVTMLDLWSRTEQVSGVADSAVARDIIFANAKREGIVDVKEVLKVEDGDARDLRGVRTRSVDVVVAGLSVSFIGEDEGTVKELVDGVEALKSGREKALKEMVRVCRDGGVIAIWDSRFKDQYVAFLESCEEVEKVWTVFGGLAFGAMTYIVLARRKGSVKTDE</sequence>
<evidence type="ECO:0000256" key="1">
    <source>
        <dbReference type="SAM" id="SignalP"/>
    </source>
</evidence>
<feature type="signal peptide" evidence="1">
    <location>
        <begin position="1"/>
        <end position="19"/>
    </location>
</feature>
<dbReference type="OrthoDB" id="10017101at2759"/>
<reference evidence="3" key="1">
    <citation type="journal article" date="2018" name="Nat. Microbiol.">
        <title>Leveraging single-cell genomics to expand the fungal tree of life.</title>
        <authorList>
            <person name="Ahrendt S.R."/>
            <person name="Quandt C.A."/>
            <person name="Ciobanu D."/>
            <person name="Clum A."/>
            <person name="Salamov A."/>
            <person name="Andreopoulos B."/>
            <person name="Cheng J.F."/>
            <person name="Woyke T."/>
            <person name="Pelin A."/>
            <person name="Henrissat B."/>
            <person name="Reynolds N.K."/>
            <person name="Benny G.L."/>
            <person name="Smith M.E."/>
            <person name="James T.Y."/>
            <person name="Grigoriev I.V."/>
        </authorList>
    </citation>
    <scope>NUCLEOTIDE SEQUENCE [LARGE SCALE GENOMIC DNA]</scope>
</reference>
<dbReference type="AlphaFoldDB" id="A0A4P9WJD7"/>
<dbReference type="SUPFAM" id="SSF53335">
    <property type="entry name" value="S-adenosyl-L-methionine-dependent methyltransferases"/>
    <property type="match status" value="1"/>
</dbReference>